<reference evidence="6 7" key="1">
    <citation type="submission" date="2024-07" db="EMBL/GenBank/DDBJ databases">
        <title>Chromosome-level genome assembly of the water stick insect Ranatra chinensis (Heteroptera: Nepidae).</title>
        <authorList>
            <person name="Liu X."/>
        </authorList>
    </citation>
    <scope>NUCLEOTIDE SEQUENCE [LARGE SCALE GENOMIC DNA]</scope>
    <source>
        <strain evidence="6">Cailab_2021Rc</strain>
        <tissue evidence="6">Muscle</tissue>
    </source>
</reference>
<evidence type="ECO:0000256" key="4">
    <source>
        <dbReference type="SAM" id="Phobius"/>
    </source>
</evidence>
<keyword evidence="2" id="KW-0808">Transferase</keyword>
<keyword evidence="4" id="KW-0472">Membrane</keyword>
<sequence length="221" mass="25616">MGDDLDLCSSGRTLVLANHQSTADVPLLMSCFNARKGIVPHVMWIMSRRFKYTNFGLVSILRGDFFVLSVLSEPRGIEWVLDITVAYPGGEPLDMYSMISGTSSPTTTLLLYRIYPFSDIPRGEADSSAWLIDRWREKEYLLDKFYDTGEMDYQAYCSSPIKPRIIRQSLFRFMLVHAFFLVSTYLQFKLIRLAIYHLLDIPILFWLNTLLTNLPNLIQYR</sequence>
<accession>A0ABD0Y468</accession>
<evidence type="ECO:0000256" key="3">
    <source>
        <dbReference type="ARBA" id="ARBA00023315"/>
    </source>
</evidence>
<comment type="similarity">
    <text evidence="1">Belongs to the 1-acyl-sn-glycerol-3-phosphate acyltransferase family.</text>
</comment>
<evidence type="ECO:0000256" key="2">
    <source>
        <dbReference type="ARBA" id="ARBA00022679"/>
    </source>
</evidence>
<feature type="transmembrane region" description="Helical" evidence="4">
    <location>
        <begin position="170"/>
        <end position="188"/>
    </location>
</feature>
<comment type="caution">
    <text evidence="6">The sequence shown here is derived from an EMBL/GenBank/DDBJ whole genome shotgun (WGS) entry which is preliminary data.</text>
</comment>
<feature type="domain" description="Acyltransferase C-terminal" evidence="5">
    <location>
        <begin position="98"/>
        <end position="161"/>
    </location>
</feature>
<dbReference type="Pfam" id="PF16076">
    <property type="entry name" value="Acyltransf_C"/>
    <property type="match status" value="1"/>
</dbReference>
<dbReference type="PANTHER" id="PTHR10983:SF2">
    <property type="entry name" value="ACYL-COA:LYSOPHOSPHATIDYLGLYCEROL ACYLTRANSFERASE 1"/>
    <property type="match status" value="1"/>
</dbReference>
<dbReference type="GO" id="GO:0016746">
    <property type="term" value="F:acyltransferase activity"/>
    <property type="evidence" value="ECO:0007669"/>
    <property type="project" value="UniProtKB-KW"/>
</dbReference>
<dbReference type="InterPro" id="IPR032098">
    <property type="entry name" value="Acyltransf_C"/>
</dbReference>
<evidence type="ECO:0000256" key="1">
    <source>
        <dbReference type="ARBA" id="ARBA00008655"/>
    </source>
</evidence>
<evidence type="ECO:0000313" key="6">
    <source>
        <dbReference type="EMBL" id="KAL1122195.1"/>
    </source>
</evidence>
<proteinExistence type="inferred from homology"/>
<organism evidence="6 7">
    <name type="scientific">Ranatra chinensis</name>
    <dbReference type="NCBI Taxonomy" id="642074"/>
    <lineage>
        <taxon>Eukaryota</taxon>
        <taxon>Metazoa</taxon>
        <taxon>Ecdysozoa</taxon>
        <taxon>Arthropoda</taxon>
        <taxon>Hexapoda</taxon>
        <taxon>Insecta</taxon>
        <taxon>Pterygota</taxon>
        <taxon>Neoptera</taxon>
        <taxon>Paraneoptera</taxon>
        <taxon>Hemiptera</taxon>
        <taxon>Heteroptera</taxon>
        <taxon>Panheteroptera</taxon>
        <taxon>Nepomorpha</taxon>
        <taxon>Nepidae</taxon>
        <taxon>Ranatrinae</taxon>
        <taxon>Ranatra</taxon>
    </lineage>
</organism>
<dbReference type="EMBL" id="JBFDAA010000014">
    <property type="protein sequence ID" value="KAL1122195.1"/>
    <property type="molecule type" value="Genomic_DNA"/>
</dbReference>
<dbReference type="Proteomes" id="UP001558652">
    <property type="component" value="Unassembled WGS sequence"/>
</dbReference>
<keyword evidence="4" id="KW-1133">Transmembrane helix</keyword>
<protein>
    <recommendedName>
        <fullName evidence="5">Acyltransferase C-terminal domain-containing protein</fullName>
    </recommendedName>
</protein>
<evidence type="ECO:0000259" key="5">
    <source>
        <dbReference type="Pfam" id="PF16076"/>
    </source>
</evidence>
<dbReference type="PANTHER" id="PTHR10983">
    <property type="entry name" value="1-ACYLGLYCEROL-3-PHOSPHATE ACYLTRANSFERASE-RELATED"/>
    <property type="match status" value="1"/>
</dbReference>
<name>A0ABD0Y468_9HEMI</name>
<dbReference type="AlphaFoldDB" id="A0ABD0Y468"/>
<keyword evidence="3" id="KW-0012">Acyltransferase</keyword>
<gene>
    <name evidence="6" type="ORF">AAG570_003600</name>
</gene>
<keyword evidence="4" id="KW-0812">Transmembrane</keyword>
<feature type="transmembrane region" description="Helical" evidence="4">
    <location>
        <begin position="194"/>
        <end position="214"/>
    </location>
</feature>
<keyword evidence="7" id="KW-1185">Reference proteome</keyword>
<evidence type="ECO:0000313" key="7">
    <source>
        <dbReference type="Proteomes" id="UP001558652"/>
    </source>
</evidence>